<dbReference type="Proteomes" id="UP000234681">
    <property type="component" value="Chromosome 5"/>
</dbReference>
<proteinExistence type="predicted"/>
<name>A6JRN7_RAT</name>
<sequence>MDSLYFMRTCTTEFANFVF</sequence>
<reference evidence="2" key="1">
    <citation type="submission" date="2005-09" db="EMBL/GenBank/DDBJ databases">
        <authorList>
            <person name="Mural R.J."/>
            <person name="Li P.W."/>
            <person name="Adams M.D."/>
            <person name="Amanatides P.G."/>
            <person name="Baden-Tillson H."/>
            <person name="Barnstead M."/>
            <person name="Chin S.H."/>
            <person name="Dew I."/>
            <person name="Evans C.A."/>
            <person name="Ferriera S."/>
            <person name="Flanigan M."/>
            <person name="Fosler C."/>
            <person name="Glodek A."/>
            <person name="Gu Z."/>
            <person name="Holt R.A."/>
            <person name="Jennings D."/>
            <person name="Kraft C.L."/>
            <person name="Lu F."/>
            <person name="Nguyen T."/>
            <person name="Nusskern D.R."/>
            <person name="Pfannkoch C.M."/>
            <person name="Sitter C."/>
            <person name="Sutton G.G."/>
            <person name="Venter J.C."/>
            <person name="Wang Z."/>
            <person name="Woodage T."/>
            <person name="Zheng X.H."/>
            <person name="Zhong F."/>
        </authorList>
    </citation>
    <scope>NUCLEOTIDE SEQUENCE [LARGE SCALE GENOMIC DNA]</scope>
    <source>
        <strain>BN</strain>
        <strain evidence="2">Sprague-Dawley</strain>
    </source>
</reference>
<gene>
    <name evidence="1" type="ORF">rCG_53441</name>
</gene>
<protein>
    <submittedName>
        <fullName evidence="1">RCG53441</fullName>
    </submittedName>
</protein>
<evidence type="ECO:0000313" key="1">
    <source>
        <dbReference type="EMBL" id="EDL97829.1"/>
    </source>
</evidence>
<dbReference type="EMBL" id="CH473998">
    <property type="protein sequence ID" value="EDL97829.1"/>
    <property type="molecule type" value="Genomic_DNA"/>
</dbReference>
<organism evidence="1 2">
    <name type="scientific">Rattus norvegicus</name>
    <name type="common">Rat</name>
    <dbReference type="NCBI Taxonomy" id="10116"/>
    <lineage>
        <taxon>Eukaryota</taxon>
        <taxon>Metazoa</taxon>
        <taxon>Chordata</taxon>
        <taxon>Craniata</taxon>
        <taxon>Vertebrata</taxon>
        <taxon>Euteleostomi</taxon>
        <taxon>Mammalia</taxon>
        <taxon>Eutheria</taxon>
        <taxon>Euarchontoglires</taxon>
        <taxon>Glires</taxon>
        <taxon>Rodentia</taxon>
        <taxon>Myomorpha</taxon>
        <taxon>Muroidea</taxon>
        <taxon>Muridae</taxon>
        <taxon>Murinae</taxon>
        <taxon>Rattus</taxon>
    </lineage>
</organism>
<dbReference type="AlphaFoldDB" id="A6JRN7"/>
<evidence type="ECO:0000313" key="2">
    <source>
        <dbReference type="Proteomes" id="UP000234681"/>
    </source>
</evidence>
<accession>A6JRN7</accession>